<dbReference type="InterPro" id="IPR058899">
    <property type="entry name" value="TGFBR3/Endoglin-like_N"/>
</dbReference>
<dbReference type="Pfam" id="PF26060">
    <property type="entry name" value="TGFBR3_N"/>
    <property type="match status" value="1"/>
</dbReference>
<keyword evidence="3" id="KW-0812">Transmembrane</keyword>
<feature type="domain" description="TGFBR3/Endoglin-like N-terminal" evidence="4">
    <location>
        <begin position="29"/>
        <end position="171"/>
    </location>
</feature>
<reference evidence="5" key="1">
    <citation type="submission" date="2023-05" db="EMBL/GenBank/DDBJ databases">
        <authorList>
            <person name="Stuckert A."/>
        </authorList>
    </citation>
    <scope>NUCLEOTIDE SEQUENCE</scope>
</reference>
<evidence type="ECO:0000259" key="4">
    <source>
        <dbReference type="Pfam" id="PF26060"/>
    </source>
</evidence>
<name>A0ABN9C4S8_9NEOB</name>
<comment type="caution">
    <text evidence="5">The sequence shown here is derived from an EMBL/GenBank/DDBJ whole genome shotgun (WGS) entry which is preliminary data.</text>
</comment>
<keyword evidence="3" id="KW-0472">Membrane</keyword>
<feature type="transmembrane region" description="Helical" evidence="3">
    <location>
        <begin position="532"/>
        <end position="559"/>
    </location>
</feature>
<protein>
    <recommendedName>
        <fullName evidence="4">TGFBR3/Endoglin-like N-terminal domain-containing protein</fullName>
    </recommendedName>
</protein>
<evidence type="ECO:0000313" key="5">
    <source>
        <dbReference type="EMBL" id="CAI9554923.1"/>
    </source>
</evidence>
<feature type="compositionally biased region" description="Polar residues" evidence="2">
    <location>
        <begin position="575"/>
        <end position="601"/>
    </location>
</feature>
<keyword evidence="6" id="KW-1185">Reference proteome</keyword>
<keyword evidence="3" id="KW-1133">Transmembrane helix</keyword>
<dbReference type="EMBL" id="CATNWA010007835">
    <property type="protein sequence ID" value="CAI9554923.1"/>
    <property type="molecule type" value="Genomic_DNA"/>
</dbReference>
<gene>
    <name evidence="5" type="ORF">SPARVUS_LOCUS4293635</name>
</gene>
<evidence type="ECO:0000313" key="6">
    <source>
        <dbReference type="Proteomes" id="UP001162483"/>
    </source>
</evidence>
<evidence type="ECO:0000256" key="2">
    <source>
        <dbReference type="SAM" id="MobiDB-lite"/>
    </source>
</evidence>
<feature type="region of interest" description="Disordered" evidence="2">
    <location>
        <begin position="569"/>
        <end position="601"/>
    </location>
</feature>
<proteinExistence type="predicted"/>
<dbReference type="Proteomes" id="UP001162483">
    <property type="component" value="Unassembled WGS sequence"/>
</dbReference>
<evidence type="ECO:0000256" key="1">
    <source>
        <dbReference type="ARBA" id="ARBA00023180"/>
    </source>
</evidence>
<keyword evidence="1" id="KW-0325">Glycoprotein</keyword>
<feature type="non-terminal residue" evidence="5">
    <location>
        <position position="1"/>
    </location>
</feature>
<accession>A0ABN9C4S8</accession>
<sequence length="601" mass="66606">PVPVPERCHLQPVVGKDQISANAQRPLILKGCVGKVTNQEVYVLNVVHTKDQHILNLDISREGSKEEASEKPPVLIVNANAPLYIFVNANGFPVTFHFSKLVLMVPKSNVSSFDAKESEELLQWAKQEYGEVSFFAELENEPVILLKREKNKTGPESCVPQDNFNFGDRLQLQSKDIESCSYKASAPGSKAEINAYIVEVTHTGPPSSHNTIDIHTTTLNEPCAKPPMLFLVSDPHYKWNIPTAGSLAVQASGTYKLFGMELNADLHETYNKIVEKAENMSSETITLIRVADARSVNISMSCVHHPTTPSPSISEGQCFRRQSVCTDEYLVIKLEKNPEFNCQLPEPENIHLEDPKCTAKLENNSLVLVASRNECMSNYRNGYMLNSLNIKGESGKEYIHCESPTIQIELRHGPDLQQNTTTLDPDQTIQVMTSVSIQKHTPENNMELRMCTLLVRDNEQILDTVRGPTIEAKKLVWTLNTRLPMVEAPVCAKLTCTFCMADLKSKQNCPAHFQMQKSLDLVIRPPNHKQGLGMGSVLGITFGAFVIGALLTAALWYIYTHTRSSVKMQPVPTLTGGSESSSTNHSIDSTQSTPCSTSSRA</sequence>
<organism evidence="5 6">
    <name type="scientific">Staurois parvus</name>
    <dbReference type="NCBI Taxonomy" id="386267"/>
    <lineage>
        <taxon>Eukaryota</taxon>
        <taxon>Metazoa</taxon>
        <taxon>Chordata</taxon>
        <taxon>Craniata</taxon>
        <taxon>Vertebrata</taxon>
        <taxon>Euteleostomi</taxon>
        <taxon>Amphibia</taxon>
        <taxon>Batrachia</taxon>
        <taxon>Anura</taxon>
        <taxon>Neobatrachia</taxon>
        <taxon>Ranoidea</taxon>
        <taxon>Ranidae</taxon>
        <taxon>Staurois</taxon>
    </lineage>
</organism>
<evidence type="ECO:0000256" key="3">
    <source>
        <dbReference type="SAM" id="Phobius"/>
    </source>
</evidence>